<evidence type="ECO:0000313" key="3">
    <source>
        <dbReference type="Proteomes" id="UP001302949"/>
    </source>
</evidence>
<keyword evidence="3" id="KW-1185">Reference proteome</keyword>
<comment type="caution">
    <text evidence="2">The sequence shown here is derived from an EMBL/GenBank/DDBJ whole genome shotgun (WGS) entry which is preliminary data.</text>
</comment>
<dbReference type="Proteomes" id="UP001302949">
    <property type="component" value="Unassembled WGS sequence"/>
</dbReference>
<protein>
    <recommendedName>
        <fullName evidence="4">Secreted protein</fullName>
    </recommendedName>
</protein>
<proteinExistence type="predicted"/>
<feature type="chain" id="PRO_5045647646" description="Secreted protein" evidence="1">
    <location>
        <begin position="22"/>
        <end position="97"/>
    </location>
</feature>
<gene>
    <name evidence="2" type="ORF">VB248_21735</name>
</gene>
<reference evidence="2 3" key="1">
    <citation type="submission" date="2023-12" db="EMBL/GenBank/DDBJ databases">
        <title>Novel species of the genus Arcicella isolated from rivers.</title>
        <authorList>
            <person name="Lu H."/>
        </authorList>
    </citation>
    <scope>NUCLEOTIDE SEQUENCE [LARGE SCALE GENOMIC DNA]</scope>
    <source>
        <strain evidence="2 3">KCTC 23307</strain>
    </source>
</reference>
<keyword evidence="1" id="KW-0732">Signal</keyword>
<sequence length="97" mass="11101">MKKNILIFSLFLSISSFSSFANDIDPYPMIQMTSFNFIVDNPKGKLKIKFVFNDPKSSSDTTRPKTFFGKLKNVLNSLMDASDNPPFKLRVVREKKS</sequence>
<dbReference type="RefSeq" id="WP_323298946.1">
    <property type="nucleotide sequence ID" value="NZ_JAYFUM010000032.1"/>
</dbReference>
<evidence type="ECO:0000313" key="2">
    <source>
        <dbReference type="EMBL" id="MEA5141792.1"/>
    </source>
</evidence>
<dbReference type="EMBL" id="JAYFUM010000032">
    <property type="protein sequence ID" value="MEA5141792.1"/>
    <property type="molecule type" value="Genomic_DNA"/>
</dbReference>
<organism evidence="2 3">
    <name type="scientific">Arcicella rigui</name>
    <dbReference type="NCBI Taxonomy" id="797020"/>
    <lineage>
        <taxon>Bacteria</taxon>
        <taxon>Pseudomonadati</taxon>
        <taxon>Bacteroidota</taxon>
        <taxon>Cytophagia</taxon>
        <taxon>Cytophagales</taxon>
        <taxon>Flectobacillaceae</taxon>
        <taxon>Arcicella</taxon>
    </lineage>
</organism>
<name>A0ABU5QGV6_9BACT</name>
<feature type="signal peptide" evidence="1">
    <location>
        <begin position="1"/>
        <end position="21"/>
    </location>
</feature>
<accession>A0ABU5QGV6</accession>
<evidence type="ECO:0000256" key="1">
    <source>
        <dbReference type="SAM" id="SignalP"/>
    </source>
</evidence>
<evidence type="ECO:0008006" key="4">
    <source>
        <dbReference type="Google" id="ProtNLM"/>
    </source>
</evidence>